<keyword evidence="6" id="KW-0521">NADP</keyword>
<accession>A0ABW7A3K2</accession>
<evidence type="ECO:0000313" key="8">
    <source>
        <dbReference type="EMBL" id="MFG1374567.1"/>
    </source>
</evidence>
<dbReference type="EMBL" id="JBAFVH010000013">
    <property type="protein sequence ID" value="MFG1374567.1"/>
    <property type="molecule type" value="Genomic_DNA"/>
</dbReference>
<evidence type="ECO:0000259" key="7">
    <source>
        <dbReference type="Pfam" id="PF04321"/>
    </source>
</evidence>
<evidence type="ECO:0000256" key="3">
    <source>
        <dbReference type="ARBA" id="ARBA00012929"/>
    </source>
</evidence>
<dbReference type="NCBIfam" id="TIGR01214">
    <property type="entry name" value="rmlD"/>
    <property type="match status" value="1"/>
</dbReference>
<comment type="catalytic activity">
    <reaction evidence="5 6">
        <text>dTDP-beta-L-rhamnose + NADP(+) = dTDP-4-dehydro-beta-L-rhamnose + NADPH + H(+)</text>
        <dbReference type="Rhea" id="RHEA:21796"/>
        <dbReference type="ChEBI" id="CHEBI:15378"/>
        <dbReference type="ChEBI" id="CHEBI:57510"/>
        <dbReference type="ChEBI" id="CHEBI:57783"/>
        <dbReference type="ChEBI" id="CHEBI:58349"/>
        <dbReference type="ChEBI" id="CHEBI:62830"/>
        <dbReference type="EC" id="1.1.1.133"/>
    </reaction>
</comment>
<evidence type="ECO:0000256" key="4">
    <source>
        <dbReference type="ARBA" id="ARBA00017099"/>
    </source>
</evidence>
<proteinExistence type="inferred from homology"/>
<evidence type="ECO:0000256" key="2">
    <source>
        <dbReference type="ARBA" id="ARBA00010944"/>
    </source>
</evidence>
<dbReference type="Pfam" id="PF04321">
    <property type="entry name" value="RmlD_sub_bind"/>
    <property type="match status" value="1"/>
</dbReference>
<evidence type="ECO:0000256" key="1">
    <source>
        <dbReference type="ARBA" id="ARBA00004781"/>
    </source>
</evidence>
<name>A0ABW7A3K2_9HYPH</name>
<dbReference type="Gene3D" id="3.90.25.10">
    <property type="entry name" value="UDP-galactose 4-epimerase, domain 1"/>
    <property type="match status" value="1"/>
</dbReference>
<evidence type="ECO:0000313" key="9">
    <source>
        <dbReference type="Proteomes" id="UP001604002"/>
    </source>
</evidence>
<comment type="similarity">
    <text evidence="2 6">Belongs to the dTDP-4-dehydrorhamnose reductase family.</text>
</comment>
<comment type="cofactor">
    <cofactor evidence="6">
        <name>Mg(2+)</name>
        <dbReference type="ChEBI" id="CHEBI:18420"/>
    </cofactor>
    <text evidence="6">Binds 1 Mg(2+) ion per monomer.</text>
</comment>
<keyword evidence="6 8" id="KW-0560">Oxidoreductase</keyword>
<sequence>MRLVVTGKQGQVVSSLLERGRAAAIEVIALGRPELDLADAASVRSAIAAAAPDAIVSAAAYTAVDKAESEPDLAFAVNETGAGAVAEAAAALGVPVIHLSTDYVFAGDKAEPYVETDPTGPVSVYGASKLAGEQKVAAATDNHAILRTAWVYSPFGANFLKTMLRLGESRDVLRVVADQRGTPTSALDIADAVIAVARRLKADPDPALRGVFHLTGGGEGTWADFAEVIFGGLRERTGREVRVERITTADYPTPARRPANSRLSTKKLQSSYGIVLADWDASTRGVVDRLLAAGPAT</sequence>
<evidence type="ECO:0000256" key="5">
    <source>
        <dbReference type="ARBA" id="ARBA00048200"/>
    </source>
</evidence>
<keyword evidence="9" id="KW-1185">Reference proteome</keyword>
<dbReference type="PANTHER" id="PTHR10491:SF4">
    <property type="entry name" value="METHIONINE ADENOSYLTRANSFERASE 2 SUBUNIT BETA"/>
    <property type="match status" value="1"/>
</dbReference>
<dbReference type="RefSeq" id="WP_393994196.1">
    <property type="nucleotide sequence ID" value="NZ_JBAFVH010000013.1"/>
</dbReference>
<dbReference type="Proteomes" id="UP001604002">
    <property type="component" value="Unassembled WGS sequence"/>
</dbReference>
<comment type="caution">
    <text evidence="8">The sequence shown here is derived from an EMBL/GenBank/DDBJ whole genome shotgun (WGS) entry which is preliminary data.</text>
</comment>
<feature type="domain" description="RmlD-like substrate binding" evidence="7">
    <location>
        <begin position="1"/>
        <end position="290"/>
    </location>
</feature>
<gene>
    <name evidence="8" type="primary">rfbD</name>
    <name evidence="8" type="ORF">V5F32_20515</name>
</gene>
<comment type="function">
    <text evidence="6">Catalyzes the reduction of dTDP-6-deoxy-L-lyxo-4-hexulose to yield dTDP-L-rhamnose.</text>
</comment>
<dbReference type="EC" id="1.1.1.133" evidence="3 6"/>
<dbReference type="InterPro" id="IPR036291">
    <property type="entry name" value="NAD(P)-bd_dom_sf"/>
</dbReference>
<dbReference type="CDD" id="cd05254">
    <property type="entry name" value="dTDP_HR_like_SDR_e"/>
    <property type="match status" value="1"/>
</dbReference>
<dbReference type="InterPro" id="IPR029903">
    <property type="entry name" value="RmlD-like-bd"/>
</dbReference>
<comment type="pathway">
    <text evidence="1 6">Carbohydrate biosynthesis; dTDP-L-rhamnose biosynthesis.</text>
</comment>
<dbReference type="GO" id="GO:0008831">
    <property type="term" value="F:dTDP-4-dehydrorhamnose reductase activity"/>
    <property type="evidence" value="ECO:0007669"/>
    <property type="project" value="UniProtKB-EC"/>
</dbReference>
<protein>
    <recommendedName>
        <fullName evidence="4 6">dTDP-4-dehydrorhamnose reductase</fullName>
        <ecNumber evidence="3 6">1.1.1.133</ecNumber>
    </recommendedName>
</protein>
<dbReference type="Gene3D" id="3.40.50.720">
    <property type="entry name" value="NAD(P)-binding Rossmann-like Domain"/>
    <property type="match status" value="1"/>
</dbReference>
<dbReference type="PANTHER" id="PTHR10491">
    <property type="entry name" value="DTDP-4-DEHYDRORHAMNOSE REDUCTASE"/>
    <property type="match status" value="1"/>
</dbReference>
<dbReference type="InterPro" id="IPR005913">
    <property type="entry name" value="dTDP_dehydrorham_reduct"/>
</dbReference>
<reference evidence="8 9" key="1">
    <citation type="submission" date="2024-02" db="EMBL/GenBank/DDBJ databases">
        <title>Expansion and revision of Xanthobacter and proposal of Roseixanthobacter gen. nov.</title>
        <authorList>
            <person name="Soltysiak M.P.M."/>
            <person name="Jalihal A."/>
            <person name="Ory A."/>
            <person name="Chrisophersen C."/>
            <person name="Lee A.D."/>
            <person name="Boulton J."/>
            <person name="Springer M."/>
        </authorList>
    </citation>
    <scope>NUCLEOTIDE SEQUENCE [LARGE SCALE GENOMIC DNA]</scope>
    <source>
        <strain evidence="8 9">23A</strain>
    </source>
</reference>
<organism evidence="8 9">
    <name type="scientific">Xanthobacter oligotrophicus</name>
    <dbReference type="NCBI Taxonomy" id="2607286"/>
    <lineage>
        <taxon>Bacteria</taxon>
        <taxon>Pseudomonadati</taxon>
        <taxon>Pseudomonadota</taxon>
        <taxon>Alphaproteobacteria</taxon>
        <taxon>Hyphomicrobiales</taxon>
        <taxon>Xanthobacteraceae</taxon>
        <taxon>Xanthobacter</taxon>
    </lineage>
</organism>
<dbReference type="SUPFAM" id="SSF51735">
    <property type="entry name" value="NAD(P)-binding Rossmann-fold domains"/>
    <property type="match status" value="1"/>
</dbReference>
<evidence type="ECO:0000256" key="6">
    <source>
        <dbReference type="RuleBase" id="RU364082"/>
    </source>
</evidence>